<accession>A0A1J1IBC2</accession>
<reference evidence="1 2" key="1">
    <citation type="submission" date="2015-04" db="EMBL/GenBank/DDBJ databases">
        <authorList>
            <person name="Syromyatnikov M.Y."/>
            <person name="Popov V.N."/>
        </authorList>
    </citation>
    <scope>NUCLEOTIDE SEQUENCE [LARGE SCALE GENOMIC DNA]</scope>
</reference>
<proteinExistence type="predicted"/>
<sequence>MKLWVNIWHYKALVSVQVHYIAFIMKLNSLKWVIKPDKKTLVRLEWLKFISFMTKFQLYKELRKLKCRQMNHNSNSERPIAYARTIHTKHHALRALAALMSFIG</sequence>
<evidence type="ECO:0000313" key="2">
    <source>
        <dbReference type="Proteomes" id="UP000183832"/>
    </source>
</evidence>
<dbReference type="AlphaFoldDB" id="A0A1J1IBC2"/>
<protein>
    <submittedName>
        <fullName evidence="1">CLUMA_CG010978, isoform A</fullName>
    </submittedName>
</protein>
<dbReference type="Proteomes" id="UP000183832">
    <property type="component" value="Unassembled WGS sequence"/>
</dbReference>
<evidence type="ECO:0000313" key="1">
    <source>
        <dbReference type="EMBL" id="CRK97591.1"/>
    </source>
</evidence>
<organism evidence="1 2">
    <name type="scientific">Clunio marinus</name>
    <dbReference type="NCBI Taxonomy" id="568069"/>
    <lineage>
        <taxon>Eukaryota</taxon>
        <taxon>Metazoa</taxon>
        <taxon>Ecdysozoa</taxon>
        <taxon>Arthropoda</taxon>
        <taxon>Hexapoda</taxon>
        <taxon>Insecta</taxon>
        <taxon>Pterygota</taxon>
        <taxon>Neoptera</taxon>
        <taxon>Endopterygota</taxon>
        <taxon>Diptera</taxon>
        <taxon>Nematocera</taxon>
        <taxon>Chironomoidea</taxon>
        <taxon>Chironomidae</taxon>
        <taxon>Clunio</taxon>
    </lineage>
</organism>
<name>A0A1J1IBC2_9DIPT</name>
<keyword evidence="2" id="KW-1185">Reference proteome</keyword>
<gene>
    <name evidence="1" type="ORF">CLUMA_CG010978</name>
</gene>
<dbReference type="EMBL" id="CVRI01000047">
    <property type="protein sequence ID" value="CRK97591.1"/>
    <property type="molecule type" value="Genomic_DNA"/>
</dbReference>
<dbReference type="OrthoDB" id="429813at2759"/>